<dbReference type="InterPro" id="IPR049883">
    <property type="entry name" value="NOTCH1_EGF-like"/>
</dbReference>
<proteinExistence type="predicted"/>
<feature type="domain" description="EGF-like" evidence="6">
    <location>
        <begin position="435"/>
        <end position="474"/>
    </location>
</feature>
<feature type="domain" description="EGF-like" evidence="6">
    <location>
        <begin position="273"/>
        <end position="312"/>
    </location>
</feature>
<feature type="domain" description="EGF-like" evidence="6">
    <location>
        <begin position="544"/>
        <end position="583"/>
    </location>
</feature>
<dbReference type="GeneID" id="136074369"/>
<feature type="domain" description="EGF-like" evidence="6">
    <location>
        <begin position="646"/>
        <end position="685"/>
    </location>
</feature>
<dbReference type="InterPro" id="IPR009030">
    <property type="entry name" value="Growth_fac_rcpt_cys_sf"/>
</dbReference>
<feature type="domain" description="EGF-like" evidence="6">
    <location>
        <begin position="126"/>
        <end position="165"/>
    </location>
</feature>
<dbReference type="Gene3D" id="2.10.25.10">
    <property type="entry name" value="Laminin"/>
    <property type="match status" value="21"/>
</dbReference>
<evidence type="ECO:0000313" key="7">
    <source>
        <dbReference type="Proteomes" id="UP001652625"/>
    </source>
</evidence>
<dbReference type="PANTHER" id="PTHR24050">
    <property type="entry name" value="PA14 DOMAIN-CONTAINING PROTEIN"/>
    <property type="match status" value="1"/>
</dbReference>
<name>A0ABM4B1S5_HYDVU</name>
<dbReference type="PROSITE" id="PS50026">
    <property type="entry name" value="EGF_3"/>
    <property type="match status" value="21"/>
</dbReference>
<keyword evidence="7" id="KW-1185">Reference proteome</keyword>
<organism evidence="7 8">
    <name type="scientific">Hydra vulgaris</name>
    <name type="common">Hydra</name>
    <name type="synonym">Hydra attenuata</name>
    <dbReference type="NCBI Taxonomy" id="6087"/>
    <lineage>
        <taxon>Eukaryota</taxon>
        <taxon>Metazoa</taxon>
        <taxon>Cnidaria</taxon>
        <taxon>Hydrozoa</taxon>
        <taxon>Hydroidolina</taxon>
        <taxon>Anthoathecata</taxon>
        <taxon>Aplanulata</taxon>
        <taxon>Hydridae</taxon>
        <taxon>Hydra</taxon>
    </lineage>
</organism>
<evidence type="ECO:0000256" key="4">
    <source>
        <dbReference type="ARBA" id="ARBA00023157"/>
    </source>
</evidence>
<dbReference type="PANTHER" id="PTHR24050:SF28">
    <property type="entry name" value="UROMODULIN-LIKE"/>
    <property type="match status" value="1"/>
</dbReference>
<feature type="domain" description="EGF-like" evidence="6">
    <location>
        <begin position="484"/>
        <end position="523"/>
    </location>
</feature>
<feature type="domain" description="EGF-like" evidence="6">
    <location>
        <begin position="917"/>
        <end position="956"/>
    </location>
</feature>
<evidence type="ECO:0000256" key="3">
    <source>
        <dbReference type="ARBA" id="ARBA00022737"/>
    </source>
</evidence>
<dbReference type="InterPro" id="IPR000152">
    <property type="entry name" value="EGF-type_Asp/Asn_hydroxyl_site"/>
</dbReference>
<keyword evidence="3" id="KW-0677">Repeat</keyword>
<dbReference type="SMART" id="SM00179">
    <property type="entry name" value="EGF_CA"/>
    <property type="match status" value="21"/>
</dbReference>
<dbReference type="RefSeq" id="XP_065642748.1">
    <property type="nucleotide sequence ID" value="XM_065786676.1"/>
</dbReference>
<keyword evidence="2" id="KW-0732">Signal</keyword>
<feature type="domain" description="EGF-like" evidence="6">
    <location>
        <begin position="966"/>
        <end position="1005"/>
    </location>
</feature>
<feature type="domain" description="EGF-like" evidence="6">
    <location>
        <begin position="868"/>
        <end position="907"/>
    </location>
</feature>
<feature type="domain" description="EGF-like" evidence="6">
    <location>
        <begin position="1064"/>
        <end position="1103"/>
    </location>
</feature>
<dbReference type="PROSITE" id="PS01187">
    <property type="entry name" value="EGF_CA"/>
    <property type="match status" value="6"/>
</dbReference>
<feature type="domain" description="EGF-like" evidence="6">
    <location>
        <begin position="808"/>
        <end position="847"/>
    </location>
</feature>
<dbReference type="InterPro" id="IPR018097">
    <property type="entry name" value="EGF_Ca-bd_CS"/>
</dbReference>
<feature type="domain" description="EGF-like" evidence="6">
    <location>
        <begin position="759"/>
        <end position="798"/>
    </location>
</feature>
<feature type="domain" description="EGF-like" evidence="6">
    <location>
        <begin position="1113"/>
        <end position="1152"/>
    </location>
</feature>
<evidence type="ECO:0000256" key="5">
    <source>
        <dbReference type="PROSITE-ProRule" id="PRU00076"/>
    </source>
</evidence>
<accession>A0ABM4B1S5</accession>
<feature type="domain" description="EGF-like" evidence="6">
    <location>
        <begin position="382"/>
        <end position="421"/>
    </location>
</feature>
<feature type="domain" description="EGF-like" evidence="6">
    <location>
        <begin position="597"/>
        <end position="636"/>
    </location>
</feature>
<keyword evidence="4" id="KW-1015">Disulfide bond</keyword>
<dbReference type="InterPro" id="IPR001881">
    <property type="entry name" value="EGF-like_Ca-bd_dom"/>
</dbReference>
<protein>
    <submittedName>
        <fullName evidence="8">Fibrillin-1-like</fullName>
    </submittedName>
</protein>
<dbReference type="Proteomes" id="UP001652625">
    <property type="component" value="Chromosome 01"/>
</dbReference>
<feature type="domain" description="EGF-like" evidence="6">
    <location>
        <begin position="1173"/>
        <end position="1212"/>
    </location>
</feature>
<evidence type="ECO:0000256" key="2">
    <source>
        <dbReference type="ARBA" id="ARBA00022729"/>
    </source>
</evidence>
<evidence type="ECO:0000256" key="1">
    <source>
        <dbReference type="ARBA" id="ARBA00022536"/>
    </source>
</evidence>
<dbReference type="Pfam" id="PF07645">
    <property type="entry name" value="EGF_CA"/>
    <property type="match status" value="21"/>
</dbReference>
<evidence type="ECO:0000313" key="8">
    <source>
        <dbReference type="RefSeq" id="XP_065642748.1"/>
    </source>
</evidence>
<dbReference type="InterPro" id="IPR052235">
    <property type="entry name" value="Nephronectin_domain"/>
</dbReference>
<comment type="caution">
    <text evidence="5">Lacks conserved residue(s) required for the propagation of feature annotation.</text>
</comment>
<evidence type="ECO:0000259" key="6">
    <source>
        <dbReference type="PROSITE" id="PS50026"/>
    </source>
</evidence>
<reference evidence="8" key="2">
    <citation type="submission" date="2025-08" db="UniProtKB">
        <authorList>
            <consortium name="RefSeq"/>
        </authorList>
    </citation>
    <scope>IDENTIFICATION</scope>
</reference>
<sequence>MTARQIIVSKKLINLVDKLSKCLIKKETTYIKDTVWKTIYFYVLSKIHKSIAIQGVVEESNKDYIKCLCPDDLKGRPIAGGSFSPTQYHFVLIEKILSPLQLKLKTYVKVCKIGFAFNDTSNLCEDINECALSSTNNCTANASCNNFVGGYNCTCKSGFNTSNGDIELLSNLCLDINECEFSSKNNCSANAICNNLVGGYMCTCKSGFNTSGGGIEYLSNQCLDINECALSNKNNCSVNATCNNLVGGYNCACKSGFNTSTGGIESLLNQCLDINECALSNKNNCSVNATCNNFVGGYNCTCKSGFNTSNGGIELLLSQCLDINECEFSSKNNCSANAICNNLVSGYMCTCKSGFNTSGGGIEYLSNQCLVCVYRHLFMFIDINECALSNKNNCSVNATCNNLVGGYNCACKSGFNTSTGGIESLLNQCLGKNTNINECALSNKNNCSVNATCNNFVGGYNCTCKSGFNTSNGGIELLLSQCLDINECEFSSKNNCSANAICNNLVGGYMCTCKSGFNTSGGGIEYLSNQCLVCVYRHLFMFIDINECALSNKNNCSVNATCNNLVGGYNCACKSGFNTSTGGIESLLNQCLGKNTNINECALSNKNNCSVNATCNNFVGGYNCTCKSGFNTSNGGIELLLSQCLDINECEFSSINNCSANAICNNLVGGYMCTCKSGFNTSGGGIEYLSNQCLVCVYRHLFMFIDINECALSNKNNCSVNATCNNLVGGYNCACKSGFNTSTGGIESLLNQCLGKNTNINECALSNKNNCSVNATCNNFVGGYNCTCKSGFNTSNGGIELLLSQCLDINECEFSSKNNCSANAICNNLVSGYMCTCKSGFNTSGGGIEYLSNQCLVCVYRHLFMFIDINECALSNKNNCSVNATCNNLVGGYNCACKSGFNTSTGGIESLLNQCLDINECALSNKNNCSVNATCNNFVGGYNCTCKSGFNTSNGGIELLLSQCLDINECEFSSKNNCSANAICNNLVGGYMCTCKSGFNTSGGGIEYLSNQCLDINECALSNKNNCSVNATCNNLVGGYNCACKSGFNTSTGGIESLLNQCLDINECALSNKNNCSVNATCNNFVGGYNCTCKSGFNTSNGGIELLLSQCLDINECEFSSKNNCSANAICNNLVGGYMCTCKSGFNTSGGGIEYLSNQCLVCVYRHLFMFIDINECALSNKNNCSVNATCNNLVGGYNCACKSGFNTSTGGIESLLNQCLGKNTSDKLSVIFDC</sequence>
<feature type="domain" description="EGF-like" evidence="6">
    <location>
        <begin position="706"/>
        <end position="745"/>
    </location>
</feature>
<feature type="domain" description="EGF-like" evidence="6">
    <location>
        <begin position="1015"/>
        <end position="1054"/>
    </location>
</feature>
<reference evidence="7" key="1">
    <citation type="submission" date="2025-05" db="UniProtKB">
        <authorList>
            <consortium name="RefSeq"/>
        </authorList>
    </citation>
    <scope>NUCLEOTIDE SEQUENCE [LARGE SCALE GENOMIC DNA]</scope>
</reference>
<feature type="domain" description="EGF-like" evidence="6">
    <location>
        <begin position="224"/>
        <end position="263"/>
    </location>
</feature>
<feature type="domain" description="EGF-like" evidence="6">
    <location>
        <begin position="322"/>
        <end position="361"/>
    </location>
</feature>
<dbReference type="CDD" id="cd00054">
    <property type="entry name" value="EGF_CA"/>
    <property type="match status" value="21"/>
</dbReference>
<dbReference type="SUPFAM" id="SSF57184">
    <property type="entry name" value="Growth factor receptor domain"/>
    <property type="match status" value="4"/>
</dbReference>
<dbReference type="PROSITE" id="PS00010">
    <property type="entry name" value="ASX_HYDROXYL"/>
    <property type="match status" value="21"/>
</dbReference>
<keyword evidence="1 5" id="KW-0245">EGF-like domain</keyword>
<feature type="domain" description="EGF-like" evidence="6">
    <location>
        <begin position="175"/>
        <end position="214"/>
    </location>
</feature>
<dbReference type="SMART" id="SM00181">
    <property type="entry name" value="EGF"/>
    <property type="match status" value="21"/>
</dbReference>
<gene>
    <name evidence="8" type="primary">LOC136074369</name>
</gene>
<dbReference type="InterPro" id="IPR000742">
    <property type="entry name" value="EGF"/>
</dbReference>
<dbReference type="SUPFAM" id="SSF57196">
    <property type="entry name" value="EGF/Laminin"/>
    <property type="match status" value="10"/>
</dbReference>